<dbReference type="Proteomes" id="UP000214688">
    <property type="component" value="Chromosome"/>
</dbReference>
<sequence>MADEMLERVKQPMLIEMKIDQLKDTYGLDPALLEEFTVRYPLMNVKTNEIAIFKVKDEKEIATVKLAIEKRATVVQKQFEFYLPDQYENAKNYKIITNGKYVLFLISESADELGKAFSTFFKTS</sequence>
<keyword evidence="2" id="KW-1185">Reference proteome</keyword>
<gene>
    <name evidence="1" type="ORF">CIG75_00765</name>
</gene>
<dbReference type="OrthoDB" id="2605982at2"/>
<dbReference type="KEGG" id="tab:CIG75_00765"/>
<protein>
    <recommendedName>
        <fullName evidence="3">DUF4358 domain-containing protein</fullName>
    </recommendedName>
</protein>
<proteinExistence type="predicted"/>
<organism evidence="1 2">
    <name type="scientific">Tumebacillus algifaecis</name>
    <dbReference type="NCBI Taxonomy" id="1214604"/>
    <lineage>
        <taxon>Bacteria</taxon>
        <taxon>Bacillati</taxon>
        <taxon>Bacillota</taxon>
        <taxon>Bacilli</taxon>
        <taxon>Bacillales</taxon>
        <taxon>Alicyclobacillaceae</taxon>
        <taxon>Tumebacillus</taxon>
    </lineage>
</organism>
<evidence type="ECO:0000313" key="1">
    <source>
        <dbReference type="EMBL" id="ASS77056.1"/>
    </source>
</evidence>
<dbReference type="InterPro" id="IPR025648">
    <property type="entry name" value="DUF4358"/>
</dbReference>
<dbReference type="AlphaFoldDB" id="A0A223D6M4"/>
<dbReference type="EMBL" id="CP022657">
    <property type="protein sequence ID" value="ASS77056.1"/>
    <property type="molecule type" value="Genomic_DNA"/>
</dbReference>
<evidence type="ECO:0000313" key="2">
    <source>
        <dbReference type="Proteomes" id="UP000214688"/>
    </source>
</evidence>
<accession>A0A223D6M4</accession>
<name>A0A223D6M4_9BACL</name>
<dbReference type="Pfam" id="PF14270">
    <property type="entry name" value="DUF4358"/>
    <property type="match status" value="1"/>
</dbReference>
<evidence type="ECO:0008006" key="3">
    <source>
        <dbReference type="Google" id="ProtNLM"/>
    </source>
</evidence>
<reference evidence="1 2" key="1">
    <citation type="journal article" date="2015" name="Int. J. Syst. Evol. Microbiol.">
        <title>Tumebacillus algifaecis sp. nov., isolated from decomposing algal scum.</title>
        <authorList>
            <person name="Wu Y.F."/>
            <person name="Zhang B."/>
            <person name="Xing P."/>
            <person name="Wu Q.L."/>
            <person name="Liu S.J."/>
        </authorList>
    </citation>
    <scope>NUCLEOTIDE SEQUENCE [LARGE SCALE GENOMIC DNA]</scope>
    <source>
        <strain evidence="1 2">THMBR28</strain>
    </source>
</reference>